<accession>A0AAU7VKA2</accession>
<reference evidence="1" key="1">
    <citation type="journal article" date="2013" name="Extremophiles">
        <title>Proteinivorax tanatarense gen. nov., sp. nov., an anaerobic, haloalkaliphilic, proteolytic bacterium isolated from a decaying algal bloom, and proposal of Proteinivoraceae fam. nov.</title>
        <authorList>
            <person name="Kevbrin V."/>
            <person name="Boltyanskaya Y."/>
            <person name="Zhilina T."/>
            <person name="Kolganova T."/>
            <person name="Lavrentjeva E."/>
            <person name="Kuznetsov B."/>
        </authorList>
    </citation>
    <scope>NUCLEOTIDE SEQUENCE</scope>
    <source>
        <strain evidence="1">Z-910T</strain>
    </source>
</reference>
<sequence>MKPKVKLVGENGNIFNLMGIASKVLTEAGKKDQADEMVGKITQSKSYDAALQVLMEYVEVE</sequence>
<dbReference type="AlphaFoldDB" id="A0AAU7VKA2"/>
<reference evidence="1" key="2">
    <citation type="submission" date="2024-06" db="EMBL/GenBank/DDBJ databases">
        <authorList>
            <person name="Petrova K.O."/>
            <person name="Toshchakov S.V."/>
            <person name="Boltjanskaja Y.V."/>
            <person name="Kevbrin V."/>
        </authorList>
    </citation>
    <scope>NUCLEOTIDE SEQUENCE</scope>
    <source>
        <strain evidence="1">Z-910T</strain>
    </source>
</reference>
<organism evidence="1">
    <name type="scientific">Proteinivorax tanatarense</name>
    <dbReference type="NCBI Taxonomy" id="1260629"/>
    <lineage>
        <taxon>Bacteria</taxon>
        <taxon>Bacillati</taxon>
        <taxon>Bacillota</taxon>
        <taxon>Clostridia</taxon>
        <taxon>Eubacteriales</taxon>
        <taxon>Proteinivoracaceae</taxon>
        <taxon>Proteinivorax</taxon>
    </lineage>
</organism>
<proteinExistence type="predicted"/>
<protein>
    <submittedName>
        <fullName evidence="1">Uncharacterized protein</fullName>
    </submittedName>
</protein>
<evidence type="ECO:0000313" key="1">
    <source>
        <dbReference type="EMBL" id="XBX74484.1"/>
    </source>
</evidence>
<gene>
    <name evidence="1" type="ORF">PRVXT_002528</name>
</gene>
<dbReference type="EMBL" id="CP158367">
    <property type="protein sequence ID" value="XBX74484.1"/>
    <property type="molecule type" value="Genomic_DNA"/>
</dbReference>
<dbReference type="RefSeq" id="WP_350343236.1">
    <property type="nucleotide sequence ID" value="NZ_CP158367.1"/>
</dbReference>
<name>A0AAU7VKA2_9FIRM</name>